<dbReference type="Proteomes" id="UP000002770">
    <property type="component" value="Unassembled WGS sequence"/>
</dbReference>
<evidence type="ECO:0000256" key="3">
    <source>
        <dbReference type="ARBA" id="ARBA00022475"/>
    </source>
</evidence>
<accession>G9EQT6</accession>
<evidence type="ECO:0000313" key="8">
    <source>
        <dbReference type="EMBL" id="EHL30307.1"/>
    </source>
</evidence>
<dbReference type="eggNOG" id="COG0531">
    <property type="taxonomic scope" value="Bacteria"/>
</dbReference>
<dbReference type="HOGENOM" id="CLU_020854_4_2_6"/>
<keyword evidence="9" id="KW-1185">Reference proteome</keyword>
<evidence type="ECO:0000313" key="9">
    <source>
        <dbReference type="Proteomes" id="UP000002770"/>
    </source>
</evidence>
<dbReference type="InParanoid" id="G9EQT6"/>
<dbReference type="FunCoup" id="G9EQT6">
    <property type="interactions" value="66"/>
</dbReference>
<dbReference type="InterPro" id="IPR002293">
    <property type="entry name" value="AA/rel_permease1"/>
</dbReference>
<dbReference type="InterPro" id="IPR050367">
    <property type="entry name" value="APC_superfamily"/>
</dbReference>
<dbReference type="GO" id="GO:0005886">
    <property type="term" value="C:plasma membrane"/>
    <property type="evidence" value="ECO:0007669"/>
    <property type="project" value="UniProtKB-SubCell"/>
</dbReference>
<keyword evidence="3" id="KW-1003">Cell membrane</keyword>
<feature type="transmembrane region" description="Helical" evidence="7">
    <location>
        <begin position="191"/>
        <end position="216"/>
    </location>
</feature>
<feature type="transmembrane region" description="Helical" evidence="7">
    <location>
        <begin position="317"/>
        <end position="336"/>
    </location>
</feature>
<feature type="transmembrane region" description="Helical" evidence="7">
    <location>
        <begin position="273"/>
        <end position="296"/>
    </location>
</feature>
<dbReference type="Pfam" id="PF13520">
    <property type="entry name" value="AA_permease_2"/>
    <property type="match status" value="1"/>
</dbReference>
<keyword evidence="2" id="KW-0813">Transport</keyword>
<feature type="transmembrane region" description="Helical" evidence="7">
    <location>
        <begin position="399"/>
        <end position="423"/>
    </location>
</feature>
<dbReference type="PANTHER" id="PTHR42770">
    <property type="entry name" value="AMINO ACID TRANSPORTER-RELATED"/>
    <property type="match status" value="1"/>
</dbReference>
<organism evidence="8 9">
    <name type="scientific">Legionella drancourtii LLAP12</name>
    <dbReference type="NCBI Taxonomy" id="658187"/>
    <lineage>
        <taxon>Bacteria</taxon>
        <taxon>Pseudomonadati</taxon>
        <taxon>Pseudomonadota</taxon>
        <taxon>Gammaproteobacteria</taxon>
        <taxon>Legionellales</taxon>
        <taxon>Legionellaceae</taxon>
        <taxon>Legionella</taxon>
    </lineage>
</organism>
<feature type="transmembrane region" description="Helical" evidence="7">
    <location>
        <begin position="443"/>
        <end position="465"/>
    </location>
</feature>
<reference evidence="8 9" key="1">
    <citation type="journal article" date="2011" name="BMC Genomics">
        <title>Insight into cross-talk between intra-amoebal pathogens.</title>
        <authorList>
            <person name="Gimenez G."/>
            <person name="Bertelli C."/>
            <person name="Moliner C."/>
            <person name="Robert C."/>
            <person name="Raoult D."/>
            <person name="Fournier P.E."/>
            <person name="Greub G."/>
        </authorList>
    </citation>
    <scope>NUCLEOTIDE SEQUENCE [LARGE SCALE GENOMIC DNA]</scope>
    <source>
        <strain evidence="8 9">LLAP12</strain>
    </source>
</reference>
<feature type="transmembrane region" description="Helical" evidence="7">
    <location>
        <begin position="164"/>
        <end position="185"/>
    </location>
</feature>
<feature type="transmembrane region" description="Helical" evidence="7">
    <location>
        <begin position="73"/>
        <end position="96"/>
    </location>
</feature>
<comment type="subcellular location">
    <subcellularLocation>
        <location evidence="1">Cell membrane</location>
        <topology evidence="1">Multi-pass membrane protein</topology>
    </subcellularLocation>
</comment>
<dbReference type="PANTHER" id="PTHR42770:SF15">
    <property type="entry name" value="GLUTAMATE_GAMMA-AMINOBUTYRATE ANTIPORTER-RELATED"/>
    <property type="match status" value="1"/>
</dbReference>
<evidence type="ECO:0000256" key="7">
    <source>
        <dbReference type="SAM" id="Phobius"/>
    </source>
</evidence>
<keyword evidence="4 7" id="KW-0812">Transmembrane</keyword>
<dbReference type="AlphaFoldDB" id="G9EQT6"/>
<evidence type="ECO:0008006" key="10">
    <source>
        <dbReference type="Google" id="ProtNLM"/>
    </source>
</evidence>
<dbReference type="GO" id="GO:0022857">
    <property type="term" value="F:transmembrane transporter activity"/>
    <property type="evidence" value="ECO:0007669"/>
    <property type="project" value="InterPro"/>
</dbReference>
<dbReference type="STRING" id="658187.LDG_7639"/>
<feature type="transmembrane region" description="Helical" evidence="7">
    <location>
        <begin position="12"/>
        <end position="30"/>
    </location>
</feature>
<feature type="transmembrane region" description="Helical" evidence="7">
    <location>
        <begin position="371"/>
        <end position="393"/>
    </location>
</feature>
<dbReference type="PIRSF" id="PIRSF006060">
    <property type="entry name" value="AA_transporter"/>
    <property type="match status" value="1"/>
</dbReference>
<proteinExistence type="predicted"/>
<evidence type="ECO:0000256" key="6">
    <source>
        <dbReference type="ARBA" id="ARBA00023136"/>
    </source>
</evidence>
<feature type="transmembrane region" description="Helical" evidence="7">
    <location>
        <begin position="477"/>
        <end position="499"/>
    </location>
</feature>
<sequence length="507" mass="57078">MRRNLNSYQYRPLYLLLINKILTLNGNFLYNAYPFNKSNELMNHWSSEKISVFALILLITGAIDSIRNLPGTALFGSSLIFFFIFSAIVFLIPVALVSAELSSTWSEEEGGIYSWVNHAYGENVAFFTIWLQWINTLVWYPTILSFIAGALAYLVNPELAQNKYYLITVILTIFWSLTLVGLSGLRTSAKFAGLCAIFGMIIPMGFIIFLAIIWVIKGNPIAIDLSPSQLLPHWKDSQSWVSLTAIMTSFLGMELAAVHVRNVKNPQTNFPRAMFFSVLLILTTMILGSLAIAFVLPKEQISLVDGVMQAFSNFFQAYHLTWLMPVLIVLLLLGSLGSMINWIISPAKGLLMAANHNFLPQSMCRLNKHGVASRILITQALLVTVLCSGFLLFPSVNAIYWLFTDLSTELYIMMYVLMFIAAWNLKGKFAHLKRPFAIPGGKIGYYFTCFLGLCGCTMTLIVGFIPPVEFMNFGSASHFRLVFSLGIFLMLLPAILLYWRKRRITNQ</sequence>
<name>G9EQT6_9GAMM</name>
<keyword evidence="6 7" id="KW-0472">Membrane</keyword>
<evidence type="ECO:0000256" key="1">
    <source>
        <dbReference type="ARBA" id="ARBA00004651"/>
    </source>
</evidence>
<evidence type="ECO:0000256" key="2">
    <source>
        <dbReference type="ARBA" id="ARBA00022448"/>
    </source>
</evidence>
<feature type="transmembrane region" description="Helical" evidence="7">
    <location>
        <begin position="50"/>
        <end position="66"/>
    </location>
</feature>
<evidence type="ECO:0000256" key="5">
    <source>
        <dbReference type="ARBA" id="ARBA00022989"/>
    </source>
</evidence>
<evidence type="ECO:0000256" key="4">
    <source>
        <dbReference type="ARBA" id="ARBA00022692"/>
    </source>
</evidence>
<dbReference type="Gene3D" id="1.20.1740.10">
    <property type="entry name" value="Amino acid/polyamine transporter I"/>
    <property type="match status" value="1"/>
</dbReference>
<feature type="transmembrane region" description="Helical" evidence="7">
    <location>
        <begin position="137"/>
        <end position="155"/>
    </location>
</feature>
<keyword evidence="5 7" id="KW-1133">Transmembrane helix</keyword>
<protein>
    <recommendedName>
        <fullName evidence="10">Amino acid antiporter</fullName>
    </recommendedName>
</protein>
<feature type="transmembrane region" description="Helical" evidence="7">
    <location>
        <begin position="240"/>
        <end position="261"/>
    </location>
</feature>
<dbReference type="EMBL" id="JH413832">
    <property type="protein sequence ID" value="EHL30307.1"/>
    <property type="molecule type" value="Genomic_DNA"/>
</dbReference>
<gene>
    <name evidence="8" type="ORF">LDG_7639</name>
</gene>